<keyword evidence="3" id="KW-0813">Transport</keyword>
<dbReference type="Gene3D" id="3.40.50.300">
    <property type="entry name" value="P-loop containing nucleotide triphosphate hydrolases"/>
    <property type="match status" value="1"/>
</dbReference>
<dbReference type="InterPro" id="IPR050763">
    <property type="entry name" value="ABC_transporter_ATP-binding"/>
</dbReference>
<protein>
    <submittedName>
        <fullName evidence="12">ABC-2 family transporter protein</fullName>
    </submittedName>
</protein>
<evidence type="ECO:0000313" key="13">
    <source>
        <dbReference type="Proteomes" id="UP000199361"/>
    </source>
</evidence>
<evidence type="ECO:0000256" key="9">
    <source>
        <dbReference type="ARBA" id="ARBA00023251"/>
    </source>
</evidence>
<evidence type="ECO:0000256" key="6">
    <source>
        <dbReference type="ARBA" id="ARBA00022840"/>
    </source>
</evidence>
<evidence type="ECO:0000256" key="5">
    <source>
        <dbReference type="ARBA" id="ARBA00022741"/>
    </source>
</evidence>
<feature type="transmembrane region" description="Helical" evidence="10">
    <location>
        <begin position="248"/>
        <end position="273"/>
    </location>
</feature>
<evidence type="ECO:0000256" key="7">
    <source>
        <dbReference type="ARBA" id="ARBA00022989"/>
    </source>
</evidence>
<dbReference type="GO" id="GO:0016887">
    <property type="term" value="F:ATP hydrolysis activity"/>
    <property type="evidence" value="ECO:0007669"/>
    <property type="project" value="InterPro"/>
</dbReference>
<dbReference type="InterPro" id="IPR027417">
    <property type="entry name" value="P-loop_NTPase"/>
</dbReference>
<dbReference type="OrthoDB" id="9788837at2"/>
<dbReference type="GO" id="GO:0005524">
    <property type="term" value="F:ATP binding"/>
    <property type="evidence" value="ECO:0007669"/>
    <property type="project" value="UniProtKB-KW"/>
</dbReference>
<keyword evidence="5" id="KW-0547">Nucleotide-binding</keyword>
<feature type="domain" description="ABC transporter" evidence="11">
    <location>
        <begin position="11"/>
        <end position="258"/>
    </location>
</feature>
<dbReference type="AlphaFoldDB" id="A0A1H9Z747"/>
<dbReference type="PROSITE" id="PS50893">
    <property type="entry name" value="ABC_TRANSPORTER_2"/>
    <property type="match status" value="1"/>
</dbReference>
<sequence length="390" mass="41244">MKTTSGAAAAIEVRGLRMTYGTKEVLSDVGFTVAPGEVIALLGPNGAGKTTTIEILEGFRAPSGGHVRVLDAEPVRGDERWRARLGVVLQSWRDHGRWPVRRLLGHLARYYEPYAAPGRPPFGAAELIDAVGLTEHADQRVSRLSGGQRRRLDVAIGIVGRPEVLFLDEPTAGFDPQARRDFHDLAHRLSDLDDTTILLTTHDLDAGMVGYLVGRVVALSLTTVCSMLTIVVAGILLLPALAGVGPGGWLAVAGLTVLGLLFSLPLGAIVGAMASNPQTAAGLALITTGGLVAVSGVFYPITALAGWLQTVAQIFPIYWLGLGMRAAMLPDAAAVAEVGGSWRPVETVLVPAAWAAAALVAAPPILRRMARRESGSMMEARRRRAMQRIG</sequence>
<evidence type="ECO:0000256" key="8">
    <source>
        <dbReference type="ARBA" id="ARBA00023136"/>
    </source>
</evidence>
<gene>
    <name evidence="12" type="ORF">SAMN05421811_101300</name>
</gene>
<dbReference type="InterPro" id="IPR013525">
    <property type="entry name" value="ABC2_TM"/>
</dbReference>
<evidence type="ECO:0000256" key="4">
    <source>
        <dbReference type="ARBA" id="ARBA00022692"/>
    </source>
</evidence>
<keyword evidence="4 10" id="KW-0812">Transmembrane</keyword>
<dbReference type="PROSITE" id="PS00211">
    <property type="entry name" value="ABC_TRANSPORTER_1"/>
    <property type="match status" value="1"/>
</dbReference>
<evidence type="ECO:0000313" key="12">
    <source>
        <dbReference type="EMBL" id="SES77376.1"/>
    </source>
</evidence>
<dbReference type="EMBL" id="FOHX01000001">
    <property type="protein sequence ID" value="SES77376.1"/>
    <property type="molecule type" value="Genomic_DNA"/>
</dbReference>
<organism evidence="12 13">
    <name type="scientific">Nonomuraea wenchangensis</name>
    <dbReference type="NCBI Taxonomy" id="568860"/>
    <lineage>
        <taxon>Bacteria</taxon>
        <taxon>Bacillati</taxon>
        <taxon>Actinomycetota</taxon>
        <taxon>Actinomycetes</taxon>
        <taxon>Streptosporangiales</taxon>
        <taxon>Streptosporangiaceae</taxon>
        <taxon>Nonomuraea</taxon>
    </lineage>
</organism>
<dbReference type="PANTHER" id="PTHR42711">
    <property type="entry name" value="ABC TRANSPORTER ATP-BINDING PROTEIN"/>
    <property type="match status" value="1"/>
</dbReference>
<dbReference type="CDD" id="cd03230">
    <property type="entry name" value="ABC_DR_subfamily_A"/>
    <property type="match status" value="1"/>
</dbReference>
<evidence type="ECO:0000259" key="11">
    <source>
        <dbReference type="PROSITE" id="PS50893"/>
    </source>
</evidence>
<keyword evidence="13" id="KW-1185">Reference proteome</keyword>
<proteinExistence type="predicted"/>
<comment type="subcellular location">
    <subcellularLocation>
        <location evidence="2">Cell membrane</location>
        <topology evidence="2">Peripheral membrane protein</topology>
    </subcellularLocation>
    <subcellularLocation>
        <location evidence="1">Membrane</location>
        <topology evidence="1">Multi-pass membrane protein</topology>
    </subcellularLocation>
</comment>
<keyword evidence="9" id="KW-0046">Antibiotic resistance</keyword>
<dbReference type="InterPro" id="IPR017871">
    <property type="entry name" value="ABC_transporter-like_CS"/>
</dbReference>
<keyword evidence="7 10" id="KW-1133">Transmembrane helix</keyword>
<evidence type="ECO:0000256" key="10">
    <source>
        <dbReference type="SAM" id="Phobius"/>
    </source>
</evidence>
<dbReference type="SUPFAM" id="SSF52540">
    <property type="entry name" value="P-loop containing nucleoside triphosphate hydrolases"/>
    <property type="match status" value="1"/>
</dbReference>
<keyword evidence="6" id="KW-0067">ATP-binding</keyword>
<dbReference type="GO" id="GO:0140359">
    <property type="term" value="F:ABC-type transporter activity"/>
    <property type="evidence" value="ECO:0007669"/>
    <property type="project" value="InterPro"/>
</dbReference>
<feature type="transmembrane region" description="Helical" evidence="10">
    <location>
        <begin position="348"/>
        <end position="366"/>
    </location>
</feature>
<dbReference type="SMART" id="SM00382">
    <property type="entry name" value="AAA"/>
    <property type="match status" value="1"/>
</dbReference>
<dbReference type="Pfam" id="PF00005">
    <property type="entry name" value="ABC_tran"/>
    <property type="match status" value="1"/>
</dbReference>
<dbReference type="PANTHER" id="PTHR42711:SF16">
    <property type="entry name" value="ABC TRANSPORTER ATP-BINDING PROTEIN"/>
    <property type="match status" value="1"/>
</dbReference>
<feature type="transmembrane region" description="Helical" evidence="10">
    <location>
        <begin position="216"/>
        <end position="242"/>
    </location>
</feature>
<dbReference type="Proteomes" id="UP000199361">
    <property type="component" value="Unassembled WGS sequence"/>
</dbReference>
<reference evidence="12 13" key="1">
    <citation type="submission" date="2016-10" db="EMBL/GenBank/DDBJ databases">
        <authorList>
            <person name="de Groot N.N."/>
        </authorList>
    </citation>
    <scope>NUCLEOTIDE SEQUENCE [LARGE SCALE GENOMIC DNA]</scope>
    <source>
        <strain evidence="12 13">CGMCC 4.5598</strain>
    </source>
</reference>
<keyword evidence="8 10" id="KW-0472">Membrane</keyword>
<dbReference type="InterPro" id="IPR003593">
    <property type="entry name" value="AAA+_ATPase"/>
</dbReference>
<accession>A0A1H9Z747</accession>
<dbReference type="STRING" id="568860.SAMN05421811_101300"/>
<dbReference type="Pfam" id="PF12698">
    <property type="entry name" value="ABC2_membrane_3"/>
    <property type="match status" value="1"/>
</dbReference>
<dbReference type="GO" id="GO:0046677">
    <property type="term" value="P:response to antibiotic"/>
    <property type="evidence" value="ECO:0007669"/>
    <property type="project" value="UniProtKB-KW"/>
</dbReference>
<evidence type="ECO:0000256" key="1">
    <source>
        <dbReference type="ARBA" id="ARBA00004141"/>
    </source>
</evidence>
<evidence type="ECO:0000256" key="3">
    <source>
        <dbReference type="ARBA" id="ARBA00022448"/>
    </source>
</evidence>
<dbReference type="GO" id="GO:0005886">
    <property type="term" value="C:plasma membrane"/>
    <property type="evidence" value="ECO:0007669"/>
    <property type="project" value="UniProtKB-SubCell"/>
</dbReference>
<dbReference type="InterPro" id="IPR003439">
    <property type="entry name" value="ABC_transporter-like_ATP-bd"/>
</dbReference>
<evidence type="ECO:0000256" key="2">
    <source>
        <dbReference type="ARBA" id="ARBA00004202"/>
    </source>
</evidence>
<feature type="transmembrane region" description="Helical" evidence="10">
    <location>
        <begin position="280"/>
        <end position="301"/>
    </location>
</feature>
<name>A0A1H9Z747_9ACTN</name>